<dbReference type="Gene3D" id="3.30.70.2660">
    <property type="match status" value="1"/>
</dbReference>
<dbReference type="EMBL" id="CP121689">
    <property type="protein sequence ID" value="WZL76372.1"/>
    <property type="molecule type" value="Genomic_DNA"/>
</dbReference>
<dbReference type="Proteomes" id="UP001461341">
    <property type="component" value="Chromosome"/>
</dbReference>
<evidence type="ECO:0000313" key="2">
    <source>
        <dbReference type="EMBL" id="WZL76372.1"/>
    </source>
</evidence>
<keyword evidence="3" id="KW-1185">Reference proteome</keyword>
<keyword evidence="1" id="KW-0051">Antiviral defense</keyword>
<dbReference type="NCBIfam" id="TIGR02593">
    <property type="entry name" value="CRISPR_cas5"/>
    <property type="match status" value="1"/>
</dbReference>
<gene>
    <name evidence="2" type="primary">cas5</name>
    <name evidence="2" type="ORF">QBE54_01155</name>
</gene>
<dbReference type="InterPro" id="IPR013422">
    <property type="entry name" value="CRISPR-assoc_prot_Cas5_N"/>
</dbReference>
<reference evidence="2 3" key="1">
    <citation type="submission" date="2023-03" db="EMBL/GenBank/DDBJ databases">
        <title>Novel Species.</title>
        <authorList>
            <person name="Ma S."/>
        </authorList>
    </citation>
    <scope>NUCLEOTIDE SEQUENCE [LARGE SCALE GENOMIC DNA]</scope>
    <source>
        <strain evidence="2 3">B11</strain>
    </source>
</reference>
<protein>
    <submittedName>
        <fullName evidence="2">CRISPR-associated protein Cas5</fullName>
    </submittedName>
</protein>
<dbReference type="RefSeq" id="WP_369018530.1">
    <property type="nucleotide sequence ID" value="NZ_CP121689.1"/>
</dbReference>
<dbReference type="InterPro" id="IPR021124">
    <property type="entry name" value="CRISPR-assoc_prot_Cas5"/>
</dbReference>
<accession>A0ABZ2YC25</accession>
<evidence type="ECO:0000313" key="3">
    <source>
        <dbReference type="Proteomes" id="UP001461341"/>
    </source>
</evidence>
<sequence length="251" mass="29189">MEVLVFDILGKMAHFRQYYTNSSSLSYFFPPRTTIFGMVAGILGLPRDSYYELFSQDKARVALSIRSPLRKKIQTVNYVWAEKPAQFNLSAGQHTQIPLEFVLPYDYRELVVYRLFLWHGDEQLFSRLKEMVSKERVCFPLYLGISECLAHLSFVGLGEAEKEEFDGEVEVSSVVGTEYLRRNECFIGFREGAFYVKELMPFSFDAERRLNQPPREFVGEVKTGTIQLRGRGTVYRVKISGFKERIIFMED</sequence>
<dbReference type="Pfam" id="PF09704">
    <property type="entry name" value="Cas_Cas5d"/>
    <property type="match status" value="1"/>
</dbReference>
<organism evidence="2 3">
    <name type="scientific">Thermatribacter velox</name>
    <dbReference type="NCBI Taxonomy" id="3039681"/>
    <lineage>
        <taxon>Bacteria</taxon>
        <taxon>Pseudomonadati</taxon>
        <taxon>Atribacterota</taxon>
        <taxon>Atribacteria</taxon>
        <taxon>Atribacterales</taxon>
        <taxon>Thermatribacteraceae</taxon>
        <taxon>Thermatribacter</taxon>
    </lineage>
</organism>
<evidence type="ECO:0000256" key="1">
    <source>
        <dbReference type="ARBA" id="ARBA00023118"/>
    </source>
</evidence>
<proteinExistence type="predicted"/>
<name>A0ABZ2YC25_9BACT</name>